<reference evidence="6" key="1">
    <citation type="submission" date="2022-12" db="EMBL/GenBank/DDBJ databases">
        <title>Genome assemblies of Blomia tropicalis.</title>
        <authorList>
            <person name="Cui Y."/>
        </authorList>
    </citation>
    <scope>NUCLEOTIDE SEQUENCE</scope>
    <source>
        <tissue evidence="6">Adult mites</tissue>
    </source>
</reference>
<dbReference type="OMA" id="CMRGRSR"/>
<sequence length="191" mass="22494">MNRWKSFSICRNKEEQHFSQIIDRLYLTSANNITDANLFKYRITHIINATRTVPLRRKFRCLRVNILDSAMEQISTHFDMVADFINDGLACGGSVVIHCISGISRSSTLVIAFLMKHRNMSLKDAFDLTRSKRWFIRPNIGFFKQLVEYEKELFKSNTVRMVWCEASQSHVPDFILEDKSNYKYFYLCVKK</sequence>
<dbReference type="SUPFAM" id="SSF52799">
    <property type="entry name" value="(Phosphotyrosine protein) phosphatases II"/>
    <property type="match status" value="1"/>
</dbReference>
<evidence type="ECO:0000256" key="1">
    <source>
        <dbReference type="ARBA" id="ARBA00008601"/>
    </source>
</evidence>
<dbReference type="AlphaFoldDB" id="A0A9Q0M245"/>
<evidence type="ECO:0000259" key="4">
    <source>
        <dbReference type="PROSITE" id="PS50054"/>
    </source>
</evidence>
<dbReference type="PROSITE" id="PS50054">
    <property type="entry name" value="TYR_PHOSPHATASE_DUAL"/>
    <property type="match status" value="1"/>
</dbReference>
<organism evidence="6 7">
    <name type="scientific">Blomia tropicalis</name>
    <name type="common">Mite</name>
    <dbReference type="NCBI Taxonomy" id="40697"/>
    <lineage>
        <taxon>Eukaryota</taxon>
        <taxon>Metazoa</taxon>
        <taxon>Ecdysozoa</taxon>
        <taxon>Arthropoda</taxon>
        <taxon>Chelicerata</taxon>
        <taxon>Arachnida</taxon>
        <taxon>Acari</taxon>
        <taxon>Acariformes</taxon>
        <taxon>Sarcoptiformes</taxon>
        <taxon>Astigmata</taxon>
        <taxon>Glycyphagoidea</taxon>
        <taxon>Echimyopodidae</taxon>
        <taxon>Blomia</taxon>
    </lineage>
</organism>
<dbReference type="EMBL" id="JAPWDV010000004">
    <property type="protein sequence ID" value="KAJ6216065.1"/>
    <property type="molecule type" value="Genomic_DNA"/>
</dbReference>
<dbReference type="CDD" id="cd14514">
    <property type="entry name" value="DUSP14-like"/>
    <property type="match status" value="1"/>
</dbReference>
<evidence type="ECO:0000256" key="2">
    <source>
        <dbReference type="ARBA" id="ARBA00022801"/>
    </source>
</evidence>
<dbReference type="PANTHER" id="PTHR45961:SF6">
    <property type="entry name" value="IP21249P"/>
    <property type="match status" value="1"/>
</dbReference>
<comment type="caution">
    <text evidence="6">The sequence shown here is derived from an EMBL/GenBank/DDBJ whole genome shotgun (WGS) entry which is preliminary data.</text>
</comment>
<evidence type="ECO:0000313" key="6">
    <source>
        <dbReference type="EMBL" id="KAJ6216065.1"/>
    </source>
</evidence>
<dbReference type="InterPro" id="IPR020422">
    <property type="entry name" value="TYR_PHOSPHATASE_DUAL_dom"/>
</dbReference>
<comment type="similarity">
    <text evidence="1">Belongs to the protein-tyrosine phosphatase family. Non-receptor class dual specificity subfamily.</text>
</comment>
<protein>
    <recommendedName>
        <fullName evidence="8">Protein-tyrosine-phosphatase</fullName>
    </recommendedName>
</protein>
<dbReference type="PROSITE" id="PS50056">
    <property type="entry name" value="TYR_PHOSPHATASE_2"/>
    <property type="match status" value="1"/>
</dbReference>
<keyword evidence="2" id="KW-0378">Hydrolase</keyword>
<dbReference type="Pfam" id="PF00782">
    <property type="entry name" value="DSPc"/>
    <property type="match status" value="1"/>
</dbReference>
<evidence type="ECO:0000313" key="7">
    <source>
        <dbReference type="Proteomes" id="UP001142055"/>
    </source>
</evidence>
<dbReference type="Proteomes" id="UP001142055">
    <property type="component" value="Chromosome 4"/>
</dbReference>
<dbReference type="GO" id="GO:0004721">
    <property type="term" value="F:phosphoprotein phosphatase activity"/>
    <property type="evidence" value="ECO:0007669"/>
    <property type="project" value="UniProtKB-KW"/>
</dbReference>
<dbReference type="InterPro" id="IPR000387">
    <property type="entry name" value="Tyr_Pase_dom"/>
</dbReference>
<dbReference type="PANTHER" id="PTHR45961">
    <property type="entry name" value="IP21249P"/>
    <property type="match status" value="1"/>
</dbReference>
<proteinExistence type="inferred from homology"/>
<feature type="domain" description="Tyrosine-protein phosphatase" evidence="4">
    <location>
        <begin position="17"/>
        <end position="155"/>
    </location>
</feature>
<evidence type="ECO:0008006" key="8">
    <source>
        <dbReference type="Google" id="ProtNLM"/>
    </source>
</evidence>
<dbReference type="InterPro" id="IPR029021">
    <property type="entry name" value="Prot-tyrosine_phosphatase-like"/>
</dbReference>
<dbReference type="GO" id="GO:0005737">
    <property type="term" value="C:cytoplasm"/>
    <property type="evidence" value="ECO:0007669"/>
    <property type="project" value="TreeGrafter"/>
</dbReference>
<dbReference type="InterPro" id="IPR000340">
    <property type="entry name" value="Dual-sp_phosphatase_cat-dom"/>
</dbReference>
<dbReference type="InterPro" id="IPR016130">
    <property type="entry name" value="Tyr_Pase_AS"/>
</dbReference>
<accession>A0A9Q0M245</accession>
<evidence type="ECO:0000256" key="3">
    <source>
        <dbReference type="ARBA" id="ARBA00022912"/>
    </source>
</evidence>
<keyword evidence="7" id="KW-1185">Reference proteome</keyword>
<keyword evidence="3" id="KW-0904">Protein phosphatase</keyword>
<name>A0A9Q0M245_BLOTA</name>
<dbReference type="InterPro" id="IPR052103">
    <property type="entry name" value="Dual_spec_Phospatases"/>
</dbReference>
<dbReference type="PROSITE" id="PS00383">
    <property type="entry name" value="TYR_PHOSPHATASE_1"/>
    <property type="match status" value="1"/>
</dbReference>
<dbReference type="Gene3D" id="3.90.190.10">
    <property type="entry name" value="Protein tyrosine phosphatase superfamily"/>
    <property type="match status" value="1"/>
</dbReference>
<evidence type="ECO:0000259" key="5">
    <source>
        <dbReference type="PROSITE" id="PS50056"/>
    </source>
</evidence>
<feature type="domain" description="Tyrosine specific protein phosphatases" evidence="5">
    <location>
        <begin position="75"/>
        <end position="133"/>
    </location>
</feature>
<dbReference type="SMART" id="SM00195">
    <property type="entry name" value="DSPc"/>
    <property type="match status" value="1"/>
</dbReference>
<gene>
    <name evidence="6" type="ORF">RDWZM_010565</name>
</gene>